<evidence type="ECO:0000313" key="2">
    <source>
        <dbReference type="Proteomes" id="UP000280188"/>
    </source>
</evidence>
<organism evidence="1 2">
    <name type="scientific">Acidithiobacillus ferridurans</name>
    <dbReference type="NCBI Taxonomy" id="1232575"/>
    <lineage>
        <taxon>Bacteria</taxon>
        <taxon>Pseudomonadati</taxon>
        <taxon>Pseudomonadota</taxon>
        <taxon>Acidithiobacillia</taxon>
        <taxon>Acidithiobacillales</taxon>
        <taxon>Acidithiobacillaceae</taxon>
        <taxon>Acidithiobacillus</taxon>
    </lineage>
</organism>
<evidence type="ECO:0000313" key="1">
    <source>
        <dbReference type="EMBL" id="BBF64516.1"/>
    </source>
</evidence>
<dbReference type="KEGG" id="afj:AFERRID_07340"/>
<dbReference type="AlphaFoldDB" id="A0A2Z6IGM7"/>
<reference evidence="1 2" key="1">
    <citation type="journal article" date="2018" name="Microbiol. Resour. Announc.">
        <title>Complete Genome Sequence of Acidithiobacillus ferridurans JCM 18981.</title>
        <authorList>
            <person name="Miyauchi T."/>
            <person name="Kouzuma A."/>
            <person name="Abe T."/>
            <person name="Watanabe K."/>
        </authorList>
    </citation>
    <scope>NUCLEOTIDE SEQUENCE [LARGE SCALE GENOMIC DNA]</scope>
    <source>
        <strain evidence="2">ATCC 33020 / DSM 29468 / JCM 18981 / 11Fe</strain>
    </source>
</reference>
<accession>A0A2Z6IGM7</accession>
<sequence>MAMLPSKIQGQKYTSKKHSRQDFWLFTGFQWVLTLIGTSLL</sequence>
<gene>
    <name evidence="1" type="ORF">AFERRID_07340</name>
</gene>
<proteinExistence type="predicted"/>
<name>A0A2Z6IGM7_ACIFI</name>
<keyword evidence="2" id="KW-1185">Reference proteome</keyword>
<protein>
    <submittedName>
        <fullName evidence="1">Uncharacterized protein</fullName>
    </submittedName>
</protein>
<dbReference type="EMBL" id="AP018795">
    <property type="protein sequence ID" value="BBF64516.1"/>
    <property type="molecule type" value="Genomic_DNA"/>
</dbReference>
<dbReference type="Proteomes" id="UP000280188">
    <property type="component" value="Chromosome"/>
</dbReference>